<proteinExistence type="predicted"/>
<name>A0A6A1WN12_9ROSI</name>
<sequence length="483" mass="50823">MTGRGSEECAEMEECREAVVFMWGYLPGASPEKSPILSPAPVLLPASVGGGDAWKDVCGGGCGFAVATSESGKLITWGSADDEGQSYLISGKHGETPEPFPLPTEAAVAKAAAGWAHCAAVTETGEVYTWGWKECVPSEKIACGLVTGGSFQNDSTGKQNSLLNDQVSAKDQGSNLTGGAIFQGDNKRAGEEIMKRRKISLAEQEPETSIPGDDFFTISPLLVKLGDGVRITAVAAGGRHTLALSDMGQVWGWGYGGEGQLGLGTRVKTVATPHIIPCIEQSALGKGNMSSSTQVSKLLGSCVKGIACGGRHSVVVTDAGKLLTFGWGLYGQCGHGTTNDQLRPTCISLSGTQVEKVAAGLWHTICVTVDGRVYAFGGNQFGQLGTGADQAENLPRLLDAPNLESRHAKMISCGARHSVVLTEDGQLFSWGWNKHGQLGLGDLTDRNTPFRVSIDGYQPKNVACGWWHTLLMAERPPLSSKTV</sequence>
<dbReference type="PRINTS" id="PR00633">
    <property type="entry name" value="RCCNDNSATION"/>
</dbReference>
<dbReference type="PROSITE" id="PS50012">
    <property type="entry name" value="RCC1_3"/>
    <property type="match status" value="5"/>
</dbReference>
<dbReference type="InterPro" id="IPR000408">
    <property type="entry name" value="Reg_chr_condens"/>
</dbReference>
<dbReference type="InterPro" id="IPR051210">
    <property type="entry name" value="Ub_ligase/GEF_domain"/>
</dbReference>
<feature type="repeat" description="RCC1" evidence="2">
    <location>
        <begin position="425"/>
        <end position="475"/>
    </location>
</feature>
<evidence type="ECO:0000259" key="3">
    <source>
        <dbReference type="Pfam" id="PF25390"/>
    </source>
</evidence>
<reference evidence="4 5" key="1">
    <citation type="journal article" date="2019" name="Plant Biotechnol. J.">
        <title>The red bayberry genome and genetic basis of sex determination.</title>
        <authorList>
            <person name="Jia H.M."/>
            <person name="Jia H.J."/>
            <person name="Cai Q.L."/>
            <person name="Wang Y."/>
            <person name="Zhao H.B."/>
            <person name="Yang W.F."/>
            <person name="Wang G.Y."/>
            <person name="Li Y.H."/>
            <person name="Zhan D.L."/>
            <person name="Shen Y.T."/>
            <person name="Niu Q.F."/>
            <person name="Chang L."/>
            <person name="Qiu J."/>
            <person name="Zhao L."/>
            <person name="Xie H.B."/>
            <person name="Fu W.Y."/>
            <person name="Jin J."/>
            <person name="Li X.W."/>
            <person name="Jiao Y."/>
            <person name="Zhou C.C."/>
            <person name="Tu T."/>
            <person name="Chai C.Y."/>
            <person name="Gao J.L."/>
            <person name="Fan L.J."/>
            <person name="van de Weg E."/>
            <person name="Wang J.Y."/>
            <person name="Gao Z.S."/>
        </authorList>
    </citation>
    <scope>NUCLEOTIDE SEQUENCE [LARGE SCALE GENOMIC DNA]</scope>
    <source>
        <tissue evidence="4">Leaves</tissue>
    </source>
</reference>
<feature type="repeat" description="RCC1" evidence="2">
    <location>
        <begin position="320"/>
        <end position="370"/>
    </location>
</feature>
<keyword evidence="5" id="KW-1185">Reference proteome</keyword>
<gene>
    <name evidence="4" type="ORF">CJ030_MR2G024395</name>
</gene>
<accession>A0A6A1WN12</accession>
<evidence type="ECO:0000313" key="5">
    <source>
        <dbReference type="Proteomes" id="UP000516437"/>
    </source>
</evidence>
<keyword evidence="4" id="KW-0675">Receptor</keyword>
<dbReference type="Pfam" id="PF13540">
    <property type="entry name" value="RCC1_2"/>
    <property type="match status" value="1"/>
</dbReference>
<dbReference type="PANTHER" id="PTHR22870:SF413">
    <property type="entry name" value="REGULATOR OF CHROMOSOME CONDENSATION (RCC1) FAMILY PROTEIN"/>
    <property type="match status" value="1"/>
</dbReference>
<feature type="repeat" description="RCC1" evidence="2">
    <location>
        <begin position="371"/>
        <end position="424"/>
    </location>
</feature>
<dbReference type="Gene3D" id="2.130.10.30">
    <property type="entry name" value="Regulator of chromosome condensation 1/beta-lactamase-inhibitor protein II"/>
    <property type="match status" value="3"/>
</dbReference>
<evidence type="ECO:0000256" key="1">
    <source>
        <dbReference type="ARBA" id="ARBA00022737"/>
    </source>
</evidence>
<feature type="repeat" description="RCC1" evidence="2">
    <location>
        <begin position="248"/>
        <end position="319"/>
    </location>
</feature>
<feature type="domain" description="RCC1-like" evidence="3">
    <location>
        <begin position="219"/>
        <end position="470"/>
    </location>
</feature>
<dbReference type="PROSITE" id="PS00626">
    <property type="entry name" value="RCC1_2"/>
    <property type="match status" value="4"/>
</dbReference>
<feature type="repeat" description="RCC1" evidence="2">
    <location>
        <begin position="72"/>
        <end position="124"/>
    </location>
</feature>
<evidence type="ECO:0000313" key="4">
    <source>
        <dbReference type="EMBL" id="KAB1224200.1"/>
    </source>
</evidence>
<dbReference type="Proteomes" id="UP000516437">
    <property type="component" value="Chromosome 2"/>
</dbReference>
<comment type="caution">
    <text evidence="4">The sequence shown here is derived from an EMBL/GenBank/DDBJ whole genome shotgun (WGS) entry which is preliminary data.</text>
</comment>
<keyword evidence="1" id="KW-0677">Repeat</keyword>
<dbReference type="EMBL" id="RXIC02000020">
    <property type="protein sequence ID" value="KAB1224200.1"/>
    <property type="molecule type" value="Genomic_DNA"/>
</dbReference>
<dbReference type="InterPro" id="IPR058923">
    <property type="entry name" value="RCC1-like_dom"/>
</dbReference>
<dbReference type="PANTHER" id="PTHR22870">
    <property type="entry name" value="REGULATOR OF CHROMOSOME CONDENSATION"/>
    <property type="match status" value="1"/>
</dbReference>
<dbReference type="Pfam" id="PF25390">
    <property type="entry name" value="WD40_RLD"/>
    <property type="match status" value="1"/>
</dbReference>
<organism evidence="4 5">
    <name type="scientific">Morella rubra</name>
    <name type="common">Chinese bayberry</name>
    <dbReference type="NCBI Taxonomy" id="262757"/>
    <lineage>
        <taxon>Eukaryota</taxon>
        <taxon>Viridiplantae</taxon>
        <taxon>Streptophyta</taxon>
        <taxon>Embryophyta</taxon>
        <taxon>Tracheophyta</taxon>
        <taxon>Spermatophyta</taxon>
        <taxon>Magnoliopsida</taxon>
        <taxon>eudicotyledons</taxon>
        <taxon>Gunneridae</taxon>
        <taxon>Pentapetalae</taxon>
        <taxon>rosids</taxon>
        <taxon>fabids</taxon>
        <taxon>Fagales</taxon>
        <taxon>Myricaceae</taxon>
        <taxon>Morella</taxon>
    </lineage>
</organism>
<evidence type="ECO:0000256" key="2">
    <source>
        <dbReference type="PROSITE-ProRule" id="PRU00235"/>
    </source>
</evidence>
<dbReference type="AlphaFoldDB" id="A0A6A1WN12"/>
<dbReference type="OrthoDB" id="5370059at2759"/>
<dbReference type="SUPFAM" id="SSF50985">
    <property type="entry name" value="RCC1/BLIP-II"/>
    <property type="match status" value="1"/>
</dbReference>
<dbReference type="InterPro" id="IPR009091">
    <property type="entry name" value="RCC1/BLIP-II"/>
</dbReference>
<protein>
    <submittedName>
        <fullName evidence="4">Ultraviolet-B receptor UVR8</fullName>
    </submittedName>
</protein>